<evidence type="ECO:0000313" key="4">
    <source>
        <dbReference type="Proteomes" id="UP001309876"/>
    </source>
</evidence>
<dbReference type="PANTHER" id="PTHR37534">
    <property type="entry name" value="TRANSCRIPTIONAL ACTIVATOR PROTEIN UGA3"/>
    <property type="match status" value="1"/>
</dbReference>
<dbReference type="GO" id="GO:0003700">
    <property type="term" value="F:DNA-binding transcription factor activity"/>
    <property type="evidence" value="ECO:0007669"/>
    <property type="project" value="TreeGrafter"/>
</dbReference>
<gene>
    <name evidence="3" type="ORF">LTR05_000128</name>
</gene>
<evidence type="ECO:0000256" key="2">
    <source>
        <dbReference type="ARBA" id="ARBA00023242"/>
    </source>
</evidence>
<dbReference type="GO" id="GO:0005634">
    <property type="term" value="C:nucleus"/>
    <property type="evidence" value="ECO:0007669"/>
    <property type="project" value="UniProtKB-SubCell"/>
</dbReference>
<comment type="caution">
    <text evidence="3">The sequence shown here is derived from an EMBL/GenBank/DDBJ whole genome shotgun (WGS) entry which is preliminary data.</text>
</comment>
<dbReference type="EMBL" id="JAVRRJ010000001">
    <property type="protein sequence ID" value="KAK5089960.1"/>
    <property type="molecule type" value="Genomic_DNA"/>
</dbReference>
<dbReference type="GO" id="GO:0045944">
    <property type="term" value="P:positive regulation of transcription by RNA polymerase II"/>
    <property type="evidence" value="ECO:0007669"/>
    <property type="project" value="TreeGrafter"/>
</dbReference>
<proteinExistence type="predicted"/>
<reference evidence="3 4" key="1">
    <citation type="submission" date="2023-08" db="EMBL/GenBank/DDBJ databases">
        <title>Black Yeasts Isolated from many extreme environments.</title>
        <authorList>
            <person name="Coleine C."/>
            <person name="Stajich J.E."/>
            <person name="Selbmann L."/>
        </authorList>
    </citation>
    <scope>NUCLEOTIDE SEQUENCE [LARGE SCALE GENOMIC DNA]</scope>
    <source>
        <strain evidence="3 4">CCFEE 5910</strain>
    </source>
</reference>
<dbReference type="Pfam" id="PF11951">
    <property type="entry name" value="Fungal_trans_2"/>
    <property type="match status" value="1"/>
</dbReference>
<comment type="subcellular location">
    <subcellularLocation>
        <location evidence="1">Nucleus</location>
    </subcellularLocation>
</comment>
<dbReference type="Proteomes" id="UP001309876">
    <property type="component" value="Unassembled WGS sequence"/>
</dbReference>
<organism evidence="3 4">
    <name type="scientific">Lithohypha guttulata</name>
    <dbReference type="NCBI Taxonomy" id="1690604"/>
    <lineage>
        <taxon>Eukaryota</taxon>
        <taxon>Fungi</taxon>
        <taxon>Dikarya</taxon>
        <taxon>Ascomycota</taxon>
        <taxon>Pezizomycotina</taxon>
        <taxon>Eurotiomycetes</taxon>
        <taxon>Chaetothyriomycetidae</taxon>
        <taxon>Chaetothyriales</taxon>
        <taxon>Trichomeriaceae</taxon>
        <taxon>Lithohypha</taxon>
    </lineage>
</organism>
<keyword evidence="4" id="KW-1185">Reference proteome</keyword>
<dbReference type="PANTHER" id="PTHR37534:SF15">
    <property type="entry name" value="ZN(II)2CYS6 TRANSCRIPTION FACTOR (EUROFUNG)"/>
    <property type="match status" value="1"/>
</dbReference>
<dbReference type="AlphaFoldDB" id="A0AAN7T5X1"/>
<name>A0AAN7T5X1_9EURO</name>
<dbReference type="GO" id="GO:0000976">
    <property type="term" value="F:transcription cis-regulatory region binding"/>
    <property type="evidence" value="ECO:0007669"/>
    <property type="project" value="TreeGrafter"/>
</dbReference>
<dbReference type="InterPro" id="IPR021858">
    <property type="entry name" value="Fun_TF"/>
</dbReference>
<sequence>MAALHGATVNPQLRLAGMAHMTKSISKLSAELHQMRLDQALATSLALALGEGWDDKISTGIQHLRGASTLLNNVLVQRNINMQLGQLTEEDAKRLKFLVNTYVYLDVIARLAATEEQDHVDLDLVLQAVNEPLGGSIMVEIDPLMGCATTLFPLIGKVAGLIQRIRKTSTNSLNIVSEANELRDQLLSWQVPKEIADPRSTFRHAVDTAQAYRQAILLHLHQAVPELDSDSSYTQAKEILTLLAKTPTSSHTLIIQIFPLLVGSCEVVSSEDRDWVCRRWEAMMQRLSIVNVVSCWKIVQEVWRRRDLHACQQAQRLSSKKFSRKLSPGLFIPPDLKRKMVSADTVLDEDFFDASGQSDLLIQSHDKRNPKRRMTSDVAAGFNMGVASGHPMPSLTRRYTDVTMLSLDPEYTCFLDEEIDDSFTLLYCWLLAAKSFQRNSGELGWVFPALSRYARML</sequence>
<accession>A0AAN7T5X1</accession>
<keyword evidence="2" id="KW-0539">Nucleus</keyword>
<evidence type="ECO:0000313" key="3">
    <source>
        <dbReference type="EMBL" id="KAK5089960.1"/>
    </source>
</evidence>
<protein>
    <submittedName>
        <fullName evidence="3">Uncharacterized protein</fullName>
    </submittedName>
</protein>
<evidence type="ECO:0000256" key="1">
    <source>
        <dbReference type="ARBA" id="ARBA00004123"/>
    </source>
</evidence>